<name>A0A0D9YS18_9ORYZ</name>
<dbReference type="InterPro" id="IPR015915">
    <property type="entry name" value="Kelch-typ_b-propeller"/>
</dbReference>
<organism evidence="3">
    <name type="scientific">Oryza glumipatula</name>
    <dbReference type="NCBI Taxonomy" id="40148"/>
    <lineage>
        <taxon>Eukaryota</taxon>
        <taxon>Viridiplantae</taxon>
        <taxon>Streptophyta</taxon>
        <taxon>Embryophyta</taxon>
        <taxon>Tracheophyta</taxon>
        <taxon>Spermatophyta</taxon>
        <taxon>Magnoliopsida</taxon>
        <taxon>Liliopsida</taxon>
        <taxon>Poales</taxon>
        <taxon>Poaceae</taxon>
        <taxon>BOP clade</taxon>
        <taxon>Oryzoideae</taxon>
        <taxon>Oryzeae</taxon>
        <taxon>Oryzinae</taxon>
        <taxon>Oryza</taxon>
    </lineage>
</organism>
<keyword evidence="4" id="KW-1185">Reference proteome</keyword>
<dbReference type="PROSITE" id="PS50020">
    <property type="entry name" value="WW_DOMAIN_2"/>
    <property type="match status" value="1"/>
</dbReference>
<reference evidence="3" key="1">
    <citation type="submission" date="2015-04" db="UniProtKB">
        <authorList>
            <consortium name="EnsemblPlants"/>
        </authorList>
    </citation>
    <scope>IDENTIFICATION</scope>
</reference>
<dbReference type="Gramene" id="OGLUM02G16210.1">
    <property type="protein sequence ID" value="OGLUM02G16210.1"/>
    <property type="gene ID" value="OGLUM02G16210"/>
</dbReference>
<dbReference type="STRING" id="40148.A0A0D9YS18"/>
<evidence type="ECO:0000259" key="2">
    <source>
        <dbReference type="PROSITE" id="PS50020"/>
    </source>
</evidence>
<dbReference type="Proteomes" id="UP000026961">
    <property type="component" value="Chromosome 2"/>
</dbReference>
<sequence>MEAADAADSVLHGDLLECVLLRVPHGELTASPALVSREWRRAAREAHQRHRRRRRHLPCLVAHVHGAAAGVGRSTHVYDPRAGAWASDGWRVAGALPVRRCACAGGDRVYALSLASMAISEDAVGAAWRELPPPRVWRVDPVVAAVGPHVVVLGGGCGATAAAGVVEVLDEGAGWATCPPMPAPLASRWVSSAASERRVYVVERRTGWASWFDPAARQWGPARQLQLPEGNNTASVESLAACGVTTSGGGGASERLLVLAGGGGGNVSLWGVDGDTLLLDAEANNTSMPPEMSERLGGAGSIAAAAAGAASGYVYNASEPSKGAVRYELVDAGVGGGHGSYSDSDSKNGRHEKTWGKRSSGGSRWEWEWLPCPPAAAAAMSTSSSAVVVFACCGSSSAPNK</sequence>
<dbReference type="HOGENOM" id="CLU_057602_1_0_1"/>
<dbReference type="EnsemblPlants" id="OGLUM02G16210.1">
    <property type="protein sequence ID" value="OGLUM02G16210.1"/>
    <property type="gene ID" value="OGLUM02G16210"/>
</dbReference>
<dbReference type="PANTHER" id="PTHR24414:SF203">
    <property type="entry name" value="OS01G0704300 PROTEIN"/>
    <property type="match status" value="1"/>
</dbReference>
<evidence type="ECO:0000256" key="1">
    <source>
        <dbReference type="SAM" id="MobiDB-lite"/>
    </source>
</evidence>
<dbReference type="SUPFAM" id="SSF117281">
    <property type="entry name" value="Kelch motif"/>
    <property type="match status" value="1"/>
</dbReference>
<proteinExistence type="predicted"/>
<dbReference type="Gene3D" id="2.120.10.80">
    <property type="entry name" value="Kelch-type beta propeller"/>
    <property type="match status" value="1"/>
</dbReference>
<protein>
    <recommendedName>
        <fullName evidence="2">WW domain-containing protein</fullName>
    </recommendedName>
</protein>
<dbReference type="InterPro" id="IPR001202">
    <property type="entry name" value="WW_dom"/>
</dbReference>
<dbReference type="PANTHER" id="PTHR24414">
    <property type="entry name" value="F-BOX/KELCH-REPEAT PROTEIN SKIP4"/>
    <property type="match status" value="1"/>
</dbReference>
<reference evidence="3" key="2">
    <citation type="submission" date="2018-05" db="EMBL/GenBank/DDBJ databases">
        <title>OgluRS3 (Oryza glumaepatula Reference Sequence Version 3).</title>
        <authorList>
            <person name="Zhang J."/>
            <person name="Kudrna D."/>
            <person name="Lee S."/>
            <person name="Talag J."/>
            <person name="Welchert J."/>
            <person name="Wing R.A."/>
        </authorList>
    </citation>
    <scope>NUCLEOTIDE SEQUENCE [LARGE SCALE GENOMIC DNA]</scope>
</reference>
<accession>A0A0D9YS18</accession>
<feature type="domain" description="WW" evidence="2">
    <location>
        <begin position="183"/>
        <end position="216"/>
    </location>
</feature>
<dbReference type="InterPro" id="IPR050354">
    <property type="entry name" value="F-box/kelch-repeat_ARATH"/>
</dbReference>
<dbReference type="eggNOG" id="ENOG502RB6E">
    <property type="taxonomic scope" value="Eukaryota"/>
</dbReference>
<feature type="compositionally biased region" description="Basic and acidic residues" evidence="1">
    <location>
        <begin position="344"/>
        <end position="355"/>
    </location>
</feature>
<dbReference type="AlphaFoldDB" id="A0A0D9YS18"/>
<evidence type="ECO:0000313" key="3">
    <source>
        <dbReference type="EnsemblPlants" id="OGLUM02G16210.1"/>
    </source>
</evidence>
<feature type="region of interest" description="Disordered" evidence="1">
    <location>
        <begin position="338"/>
        <end position="362"/>
    </location>
</feature>
<evidence type="ECO:0000313" key="4">
    <source>
        <dbReference type="Proteomes" id="UP000026961"/>
    </source>
</evidence>